<keyword evidence="3" id="KW-1185">Reference proteome</keyword>
<dbReference type="KEGG" id="vie:OL234_03165"/>
<gene>
    <name evidence="2" type="ORF">OL234_03165</name>
</gene>
<dbReference type="AlphaFoldDB" id="A0AAF0CVU0"/>
<evidence type="ECO:0000313" key="2">
    <source>
        <dbReference type="EMBL" id="WEG73925.1"/>
    </source>
</evidence>
<evidence type="ECO:0000256" key="1">
    <source>
        <dbReference type="SAM" id="MobiDB-lite"/>
    </source>
</evidence>
<reference evidence="2" key="1">
    <citation type="submission" date="2022-10" db="EMBL/GenBank/DDBJ databases">
        <title>Vagococcus sp. isolated from poultry meat.</title>
        <authorList>
            <person name="Johansson P."/>
            <person name="Bjorkroth J."/>
        </authorList>
    </citation>
    <scope>NUCLEOTIDE SEQUENCE</scope>
    <source>
        <strain evidence="2">STAA11</strain>
    </source>
</reference>
<accession>A0AAF0CVU0</accession>
<sequence>MGTLKAINMERTLSKKCCGGKSSDITPLNDSESRGMSGEVSVMEMEQ</sequence>
<proteinExistence type="predicted"/>
<organism evidence="2 3">
    <name type="scientific">Vagococcus intermedius</name>
    <dbReference type="NCBI Taxonomy" id="2991418"/>
    <lineage>
        <taxon>Bacteria</taxon>
        <taxon>Bacillati</taxon>
        <taxon>Bacillota</taxon>
        <taxon>Bacilli</taxon>
        <taxon>Lactobacillales</taxon>
        <taxon>Enterococcaceae</taxon>
        <taxon>Vagococcus</taxon>
    </lineage>
</organism>
<protein>
    <submittedName>
        <fullName evidence="2">Uncharacterized protein</fullName>
    </submittedName>
</protein>
<dbReference type="EMBL" id="CP110232">
    <property type="protein sequence ID" value="WEG73925.1"/>
    <property type="molecule type" value="Genomic_DNA"/>
</dbReference>
<dbReference type="RefSeq" id="WP_275469725.1">
    <property type="nucleotide sequence ID" value="NZ_CP110232.1"/>
</dbReference>
<name>A0AAF0CVU0_9ENTE</name>
<dbReference type="Proteomes" id="UP001179647">
    <property type="component" value="Chromosome"/>
</dbReference>
<feature type="region of interest" description="Disordered" evidence="1">
    <location>
        <begin position="18"/>
        <end position="47"/>
    </location>
</feature>
<evidence type="ECO:0000313" key="3">
    <source>
        <dbReference type="Proteomes" id="UP001179647"/>
    </source>
</evidence>